<dbReference type="InterPro" id="IPR050765">
    <property type="entry name" value="Riboflavin_Biosynth_HTPR"/>
</dbReference>
<organism evidence="20 21">
    <name type="scientific">Paenibacillus piri</name>
    <dbReference type="NCBI Taxonomy" id="2547395"/>
    <lineage>
        <taxon>Bacteria</taxon>
        <taxon>Bacillati</taxon>
        <taxon>Bacillota</taxon>
        <taxon>Bacilli</taxon>
        <taxon>Bacillales</taxon>
        <taxon>Paenibacillaceae</taxon>
        <taxon>Paenibacillus</taxon>
    </lineage>
</organism>
<keyword evidence="6 15" id="KW-0686">Riboflavin biosynthesis</keyword>
<dbReference type="NCBIfam" id="TIGR00326">
    <property type="entry name" value="eubact_ribD"/>
    <property type="match status" value="1"/>
</dbReference>
<evidence type="ECO:0000256" key="2">
    <source>
        <dbReference type="ARBA" id="ARBA00004882"/>
    </source>
</evidence>
<feature type="binding site" evidence="17">
    <location>
        <position position="173"/>
    </location>
    <ligand>
        <name>NADP(+)</name>
        <dbReference type="ChEBI" id="CHEBI:58349"/>
    </ligand>
</feature>
<dbReference type="Pfam" id="PF01872">
    <property type="entry name" value="RibD_C"/>
    <property type="match status" value="1"/>
</dbReference>
<feature type="binding site" evidence="17">
    <location>
        <position position="203"/>
    </location>
    <ligand>
        <name>substrate</name>
    </ligand>
</feature>
<keyword evidence="11 15" id="KW-0560">Oxidoreductase</keyword>
<accession>A0A4R5KTR0</accession>
<dbReference type="GO" id="GO:0008703">
    <property type="term" value="F:5-amino-6-(5-phosphoribosylamino)uracil reductase activity"/>
    <property type="evidence" value="ECO:0007669"/>
    <property type="project" value="UniProtKB-EC"/>
</dbReference>
<keyword evidence="8 15" id="KW-0378">Hydrolase</keyword>
<dbReference type="GO" id="GO:0050661">
    <property type="term" value="F:NADP binding"/>
    <property type="evidence" value="ECO:0007669"/>
    <property type="project" value="InterPro"/>
</dbReference>
<dbReference type="InterPro" id="IPR016193">
    <property type="entry name" value="Cytidine_deaminase-like"/>
</dbReference>
<feature type="binding site" evidence="17">
    <location>
        <position position="199"/>
    </location>
    <ligand>
        <name>NADP(+)</name>
        <dbReference type="ChEBI" id="CHEBI:58349"/>
    </ligand>
</feature>
<sequence>MQLLNDETYMRLALQLAEGAAGQTGINPVVGCVLVKEGRIVGMGAHLKRGTPHAEIHALQMAGAEAEGSTAYVTLEPCSHYGKTPPCSDRLIKEKVKRVVVGSADPNPLVAGTGIARLREHGLQVDVGLLERESRQMNEAFNKYILTRRPFVTLKTASTLDGKIASRSGDSKWITNPDSRSFVHTLRHRNQAIMVGIGTVLSDDPLLTTRLEVTGLNPVRVIVDSGLRLPLAAKVVTDRSSETLVLTAANAPLAKRNALEAAGVTVLECGAGPAVDLTRAMELLGEREIGSVLLEGGGQLNGSMLELGLIDKALLFYAPKIIGGGRLAPDSFQFAGFDSMEDAIRLEGIRVQQFGDDICITGYPLNRNGVQHVYRNY</sequence>
<name>A0A4R5KTR0_9BACL</name>
<evidence type="ECO:0000313" key="20">
    <source>
        <dbReference type="EMBL" id="TDF99293.1"/>
    </source>
</evidence>
<evidence type="ECO:0000256" key="1">
    <source>
        <dbReference type="ARBA" id="ARBA00002151"/>
    </source>
</evidence>
<dbReference type="PIRSF" id="PIRSF006769">
    <property type="entry name" value="RibD"/>
    <property type="match status" value="1"/>
</dbReference>
<keyword evidence="9 15" id="KW-0862">Zinc</keyword>
<evidence type="ECO:0000256" key="16">
    <source>
        <dbReference type="PIRSR" id="PIRSR006769-1"/>
    </source>
</evidence>
<dbReference type="UniPathway" id="UPA00275">
    <property type="reaction ID" value="UER00401"/>
</dbReference>
<dbReference type="GO" id="GO:0008835">
    <property type="term" value="F:diaminohydroxyphosphoribosylaminopyrimidine deaminase activity"/>
    <property type="evidence" value="ECO:0007669"/>
    <property type="project" value="UniProtKB-EC"/>
</dbReference>
<keyword evidence="12" id="KW-0511">Multifunctional enzyme</keyword>
<dbReference type="InterPro" id="IPR002125">
    <property type="entry name" value="CMP_dCMP_dom"/>
</dbReference>
<evidence type="ECO:0000313" key="21">
    <source>
        <dbReference type="Proteomes" id="UP000295636"/>
    </source>
</evidence>
<comment type="similarity">
    <text evidence="4 15">In the N-terminal section; belongs to the cytidine and deoxycytidylate deaminase family.</text>
</comment>
<keyword evidence="10 15" id="KW-0521">NADP</keyword>
<feature type="binding site" evidence="17">
    <location>
        <position position="295"/>
    </location>
    <ligand>
        <name>substrate</name>
    </ligand>
</feature>
<dbReference type="Gene3D" id="3.40.140.10">
    <property type="entry name" value="Cytidine Deaminase, domain 2"/>
    <property type="match status" value="1"/>
</dbReference>
<evidence type="ECO:0000256" key="11">
    <source>
        <dbReference type="ARBA" id="ARBA00023002"/>
    </source>
</evidence>
<evidence type="ECO:0000256" key="6">
    <source>
        <dbReference type="ARBA" id="ARBA00022619"/>
    </source>
</evidence>
<dbReference type="InterPro" id="IPR011549">
    <property type="entry name" value="RibD_C"/>
</dbReference>
<comment type="similarity">
    <text evidence="5 15">In the C-terminal section; belongs to the HTP reductase family.</text>
</comment>
<dbReference type="InterPro" id="IPR016192">
    <property type="entry name" value="APOBEC/CMP_deaminase_Zn-bd"/>
</dbReference>
<evidence type="ECO:0000256" key="3">
    <source>
        <dbReference type="ARBA" id="ARBA00004910"/>
    </source>
</evidence>
<comment type="function">
    <text evidence="1 15">Converts 2,5-diamino-6-(ribosylamino)-4(3h)-pyrimidinone 5'-phosphate into 5-amino-6-(ribosylamino)-2,4(1h,3h)-pyrimidinedione 5'-phosphate.</text>
</comment>
<proteinExistence type="inferred from homology"/>
<dbReference type="EMBL" id="SMRT01000002">
    <property type="protein sequence ID" value="TDF99293.1"/>
    <property type="molecule type" value="Genomic_DNA"/>
</dbReference>
<dbReference type="Proteomes" id="UP000295636">
    <property type="component" value="Unassembled WGS sequence"/>
</dbReference>
<dbReference type="Gene3D" id="3.40.430.10">
    <property type="entry name" value="Dihydrofolate Reductase, subunit A"/>
    <property type="match status" value="1"/>
</dbReference>
<dbReference type="FunFam" id="3.40.140.10:FF:000025">
    <property type="entry name" value="Riboflavin biosynthesis protein RibD"/>
    <property type="match status" value="1"/>
</dbReference>
<feature type="binding site" evidence="17">
    <location>
        <begin position="297"/>
        <end position="303"/>
    </location>
    <ligand>
        <name>NADP(+)</name>
        <dbReference type="ChEBI" id="CHEBI:58349"/>
    </ligand>
</feature>
<evidence type="ECO:0000256" key="15">
    <source>
        <dbReference type="PIRNR" id="PIRNR006769"/>
    </source>
</evidence>
<evidence type="ECO:0000256" key="9">
    <source>
        <dbReference type="ARBA" id="ARBA00022833"/>
    </source>
</evidence>
<evidence type="ECO:0000256" key="17">
    <source>
        <dbReference type="PIRSR" id="PIRSR006769-2"/>
    </source>
</evidence>
<dbReference type="NCBIfam" id="TIGR00227">
    <property type="entry name" value="ribD_Cterm"/>
    <property type="match status" value="1"/>
</dbReference>
<feature type="binding site" evidence="17">
    <location>
        <position position="207"/>
    </location>
    <ligand>
        <name>substrate</name>
    </ligand>
</feature>
<evidence type="ECO:0000256" key="12">
    <source>
        <dbReference type="ARBA" id="ARBA00023268"/>
    </source>
</evidence>
<evidence type="ECO:0000256" key="13">
    <source>
        <dbReference type="ARBA" id="ARBA00049861"/>
    </source>
</evidence>
<dbReference type="PROSITE" id="PS51747">
    <property type="entry name" value="CYT_DCMP_DEAMINASES_2"/>
    <property type="match status" value="1"/>
</dbReference>
<feature type="binding site" evidence="17">
    <location>
        <position position="210"/>
    </location>
    <ligand>
        <name>substrate</name>
    </ligand>
</feature>
<dbReference type="InterPro" id="IPR024072">
    <property type="entry name" value="DHFR-like_dom_sf"/>
</dbReference>
<dbReference type="EC" id="1.1.1.193" evidence="15"/>
<feature type="binding site" evidence="18">
    <location>
        <position position="78"/>
    </location>
    <ligand>
        <name>Zn(2+)</name>
        <dbReference type="ChEBI" id="CHEBI:29105"/>
        <note>catalytic</note>
    </ligand>
</feature>
<feature type="binding site" evidence="18">
    <location>
        <position position="87"/>
    </location>
    <ligand>
        <name>Zn(2+)</name>
        <dbReference type="ChEBI" id="CHEBI:29105"/>
        <note>catalytic</note>
    </ligand>
</feature>
<evidence type="ECO:0000259" key="19">
    <source>
        <dbReference type="PROSITE" id="PS51747"/>
    </source>
</evidence>
<evidence type="ECO:0000256" key="10">
    <source>
        <dbReference type="ARBA" id="ARBA00022857"/>
    </source>
</evidence>
<comment type="catalytic activity">
    <reaction evidence="13 15">
        <text>5-amino-6-(5-phospho-D-ribitylamino)uracil + NADP(+) = 5-amino-6-(5-phospho-D-ribosylamino)uracil + NADPH + H(+)</text>
        <dbReference type="Rhea" id="RHEA:17845"/>
        <dbReference type="ChEBI" id="CHEBI:15378"/>
        <dbReference type="ChEBI" id="CHEBI:57783"/>
        <dbReference type="ChEBI" id="CHEBI:58349"/>
        <dbReference type="ChEBI" id="CHEBI:58421"/>
        <dbReference type="ChEBI" id="CHEBI:58453"/>
        <dbReference type="EC" id="1.1.1.193"/>
    </reaction>
</comment>
<dbReference type="PROSITE" id="PS00903">
    <property type="entry name" value="CYT_DCMP_DEAMINASES_1"/>
    <property type="match status" value="1"/>
</dbReference>
<dbReference type="AlphaFoldDB" id="A0A4R5KTR0"/>
<feature type="binding site" evidence="17">
    <location>
        <position position="157"/>
    </location>
    <ligand>
        <name>NADP(+)</name>
        <dbReference type="ChEBI" id="CHEBI:58349"/>
    </ligand>
</feature>
<comment type="cofactor">
    <cofactor evidence="15 18">
        <name>Zn(2+)</name>
        <dbReference type="ChEBI" id="CHEBI:29105"/>
    </cofactor>
    <text evidence="15 18">Binds 1 zinc ion.</text>
</comment>
<evidence type="ECO:0000256" key="4">
    <source>
        <dbReference type="ARBA" id="ARBA00005259"/>
    </source>
</evidence>
<dbReference type="PANTHER" id="PTHR38011:SF7">
    <property type="entry name" value="2,5-DIAMINO-6-RIBOSYLAMINO-4(3H)-PYRIMIDINONE 5'-PHOSPHATE REDUCTASE"/>
    <property type="match status" value="1"/>
</dbReference>
<feature type="binding site" evidence="18">
    <location>
        <position position="53"/>
    </location>
    <ligand>
        <name>Zn(2+)</name>
        <dbReference type="ChEBI" id="CHEBI:29105"/>
        <note>catalytic</note>
    </ligand>
</feature>
<comment type="pathway">
    <text evidence="3 15">Cofactor biosynthesis; riboflavin biosynthesis; 5-amino-6-(D-ribitylamino)uracil from GTP: step 3/4.</text>
</comment>
<dbReference type="SUPFAM" id="SSF53597">
    <property type="entry name" value="Dihydrofolate reductase-like"/>
    <property type="match status" value="1"/>
</dbReference>
<feature type="binding site" evidence="17">
    <location>
        <position position="187"/>
    </location>
    <ligand>
        <name>substrate</name>
    </ligand>
</feature>
<dbReference type="GO" id="GO:0008270">
    <property type="term" value="F:zinc ion binding"/>
    <property type="evidence" value="ECO:0007669"/>
    <property type="project" value="InterPro"/>
</dbReference>
<protein>
    <recommendedName>
        <fullName evidence="15">Riboflavin biosynthesis protein RibD</fullName>
    </recommendedName>
    <domain>
        <recommendedName>
            <fullName evidence="15">Diaminohydroxyphosphoribosylaminopyrimidine deaminase</fullName>
            <shortName evidence="15">DRAP deaminase</shortName>
            <ecNumber evidence="15">3.5.4.26</ecNumber>
        </recommendedName>
        <alternativeName>
            <fullName evidence="15">Riboflavin-specific deaminase</fullName>
        </alternativeName>
    </domain>
    <domain>
        <recommendedName>
            <fullName evidence="15">5-amino-6-(5-phosphoribosylamino)uracil reductase</fullName>
            <ecNumber evidence="15">1.1.1.193</ecNumber>
        </recommendedName>
        <alternativeName>
            <fullName evidence="15">HTP reductase</fullName>
        </alternativeName>
    </domain>
</protein>
<feature type="active site" description="Proton donor" evidence="16">
    <location>
        <position position="55"/>
    </location>
</feature>
<feature type="domain" description="CMP/dCMP-type deaminase" evidence="19">
    <location>
        <begin position="4"/>
        <end position="126"/>
    </location>
</feature>
<dbReference type="PANTHER" id="PTHR38011">
    <property type="entry name" value="DIHYDROFOLATE REDUCTASE FAMILY PROTEIN (AFU_ORTHOLOGUE AFUA_8G06820)"/>
    <property type="match status" value="1"/>
</dbReference>
<dbReference type="SUPFAM" id="SSF53927">
    <property type="entry name" value="Cytidine deaminase-like"/>
    <property type="match status" value="1"/>
</dbReference>
<evidence type="ECO:0000256" key="8">
    <source>
        <dbReference type="ARBA" id="ARBA00022801"/>
    </source>
</evidence>
<dbReference type="InterPro" id="IPR002734">
    <property type="entry name" value="RibDG_C"/>
</dbReference>
<dbReference type="RefSeq" id="WP_133225831.1">
    <property type="nucleotide sequence ID" value="NZ_SMRT01000002.1"/>
</dbReference>
<comment type="caution">
    <text evidence="20">The sequence shown here is derived from an EMBL/GenBank/DDBJ whole genome shotgun (WGS) entry which is preliminary data.</text>
</comment>
<comment type="pathway">
    <text evidence="2 15">Cofactor biosynthesis; riboflavin biosynthesis; 5-amino-6-(D-ribitylamino)uracil from GTP: step 2/4.</text>
</comment>
<reference evidence="20 21" key="1">
    <citation type="submission" date="2019-03" db="EMBL/GenBank/DDBJ databases">
        <title>This is whole genome sequence of Paenibacillus sp MS74 strain.</title>
        <authorList>
            <person name="Trinh H.N."/>
        </authorList>
    </citation>
    <scope>NUCLEOTIDE SEQUENCE [LARGE SCALE GENOMIC DNA]</scope>
    <source>
        <strain evidence="20 21">MS74</strain>
    </source>
</reference>
<evidence type="ECO:0000256" key="18">
    <source>
        <dbReference type="PIRSR" id="PIRSR006769-3"/>
    </source>
</evidence>
<feature type="binding site" evidence="17">
    <location>
        <position position="171"/>
    </location>
    <ligand>
        <name>substrate</name>
    </ligand>
</feature>
<feature type="binding site" evidence="17">
    <location>
        <position position="225"/>
    </location>
    <ligand>
        <name>NADP(+)</name>
        <dbReference type="ChEBI" id="CHEBI:58349"/>
    </ligand>
</feature>
<dbReference type="EC" id="3.5.4.26" evidence="15"/>
<evidence type="ECO:0000256" key="7">
    <source>
        <dbReference type="ARBA" id="ARBA00022723"/>
    </source>
</evidence>
<evidence type="ECO:0000256" key="14">
    <source>
        <dbReference type="ARBA" id="ARBA00049886"/>
    </source>
</evidence>
<dbReference type="InterPro" id="IPR004794">
    <property type="entry name" value="Eubact_RibD"/>
</dbReference>
<gene>
    <name evidence="20" type="primary">ribD</name>
    <name evidence="20" type="ORF">E1757_05380</name>
</gene>
<keyword evidence="21" id="KW-1185">Reference proteome</keyword>
<dbReference type="GO" id="GO:0009231">
    <property type="term" value="P:riboflavin biosynthetic process"/>
    <property type="evidence" value="ECO:0007669"/>
    <property type="project" value="UniProtKB-UniPathway"/>
</dbReference>
<dbReference type="CDD" id="cd01284">
    <property type="entry name" value="Riboflavin_deaminase-reductase"/>
    <property type="match status" value="1"/>
</dbReference>
<dbReference type="Pfam" id="PF00383">
    <property type="entry name" value="dCMP_cyt_deam_1"/>
    <property type="match status" value="1"/>
</dbReference>
<dbReference type="OrthoDB" id="9800865at2"/>
<keyword evidence="7 15" id="KW-0479">Metal-binding</keyword>
<comment type="catalytic activity">
    <reaction evidence="14 15">
        <text>2,5-diamino-6-hydroxy-4-(5-phosphoribosylamino)-pyrimidine + H2O + H(+) = 5-amino-6-(5-phospho-D-ribosylamino)uracil + NH4(+)</text>
        <dbReference type="Rhea" id="RHEA:21868"/>
        <dbReference type="ChEBI" id="CHEBI:15377"/>
        <dbReference type="ChEBI" id="CHEBI:15378"/>
        <dbReference type="ChEBI" id="CHEBI:28938"/>
        <dbReference type="ChEBI" id="CHEBI:58453"/>
        <dbReference type="ChEBI" id="CHEBI:58614"/>
        <dbReference type="EC" id="3.5.4.26"/>
    </reaction>
</comment>
<evidence type="ECO:0000256" key="5">
    <source>
        <dbReference type="ARBA" id="ARBA00007417"/>
    </source>
</evidence>